<evidence type="ECO:0000256" key="7">
    <source>
        <dbReference type="ARBA" id="ARBA00022837"/>
    </source>
</evidence>
<dbReference type="PANTHER" id="PTHR24278">
    <property type="entry name" value="COAGULATION FACTOR"/>
    <property type="match status" value="1"/>
</dbReference>
<dbReference type="GO" id="GO:0005509">
    <property type="term" value="F:calcium ion binding"/>
    <property type="evidence" value="ECO:0007669"/>
    <property type="project" value="InterPro"/>
</dbReference>
<dbReference type="InParanoid" id="A0A6J2VXQ8"/>
<evidence type="ECO:0000256" key="6">
    <source>
        <dbReference type="ARBA" id="ARBA00022801"/>
    </source>
</evidence>
<dbReference type="InterPro" id="IPR035972">
    <property type="entry name" value="GLA-like_dom_SF"/>
</dbReference>
<dbReference type="FunFam" id="2.10.25.10:FF:000162">
    <property type="entry name" value="Coagulation factor X (Predicted)"/>
    <property type="match status" value="1"/>
</dbReference>
<dbReference type="SMART" id="SM00069">
    <property type="entry name" value="GLA"/>
    <property type="match status" value="1"/>
</dbReference>
<evidence type="ECO:0000256" key="1">
    <source>
        <dbReference type="ARBA" id="ARBA00004613"/>
    </source>
</evidence>
<evidence type="ECO:0000256" key="11">
    <source>
        <dbReference type="SAM" id="SignalP"/>
    </source>
</evidence>
<dbReference type="Gene3D" id="2.10.25.10">
    <property type="entry name" value="Laminin"/>
    <property type="match status" value="2"/>
</dbReference>
<keyword evidence="4 10" id="KW-0245">EGF-like domain</keyword>
<protein>
    <submittedName>
        <fullName evidence="16">Protein Z, vitamin K-dependent plasma glycoprotein b isoform X1</fullName>
    </submittedName>
</protein>
<feature type="domain" description="EGF-like" evidence="12">
    <location>
        <begin position="86"/>
        <end position="122"/>
    </location>
</feature>
<dbReference type="Pfam" id="PF14670">
    <property type="entry name" value="FXa_inhibition"/>
    <property type="match status" value="1"/>
</dbReference>
<keyword evidence="5" id="KW-0645">Protease</keyword>
<dbReference type="PANTHER" id="PTHR24278:SF35">
    <property type="entry name" value="PROTEIN Z, VITAMIN K-DEPENDENT PLASMA GLYCOPROTEIN B"/>
    <property type="match status" value="1"/>
</dbReference>
<dbReference type="PRINTS" id="PR00010">
    <property type="entry name" value="EGFBLOOD"/>
</dbReference>
<dbReference type="FunCoup" id="A0A6J2VXQ8">
    <property type="interactions" value="16"/>
</dbReference>
<dbReference type="Pfam" id="PF00594">
    <property type="entry name" value="Gla"/>
    <property type="match status" value="1"/>
</dbReference>
<evidence type="ECO:0000313" key="16">
    <source>
        <dbReference type="RefSeq" id="XP_030635896.1"/>
    </source>
</evidence>
<dbReference type="SMART" id="SM00181">
    <property type="entry name" value="EGF"/>
    <property type="match status" value="2"/>
</dbReference>
<keyword evidence="8 10" id="KW-1015">Disulfide bond</keyword>
<dbReference type="InterPro" id="IPR009003">
    <property type="entry name" value="Peptidase_S1_PA"/>
</dbReference>
<dbReference type="InterPro" id="IPR001881">
    <property type="entry name" value="EGF-like_Ca-bd_dom"/>
</dbReference>
<dbReference type="SMART" id="SM00020">
    <property type="entry name" value="Tryp_SPc"/>
    <property type="match status" value="1"/>
</dbReference>
<dbReference type="GO" id="GO:0006508">
    <property type="term" value="P:proteolysis"/>
    <property type="evidence" value="ECO:0007669"/>
    <property type="project" value="UniProtKB-KW"/>
</dbReference>
<dbReference type="PROSITE" id="PS50240">
    <property type="entry name" value="TRYPSIN_DOM"/>
    <property type="match status" value="1"/>
</dbReference>
<evidence type="ECO:0000256" key="9">
    <source>
        <dbReference type="ARBA" id="ARBA00023180"/>
    </source>
</evidence>
<evidence type="ECO:0000256" key="10">
    <source>
        <dbReference type="PROSITE-ProRule" id="PRU00076"/>
    </source>
</evidence>
<gene>
    <name evidence="16" type="primary">prozb</name>
</gene>
<dbReference type="InterPro" id="IPR000152">
    <property type="entry name" value="EGF-type_Asp/Asn_hydroxyl_site"/>
</dbReference>
<dbReference type="PIRSF" id="PIRSF001143">
    <property type="entry name" value="Factor_X"/>
    <property type="match status" value="1"/>
</dbReference>
<dbReference type="SMART" id="SM00179">
    <property type="entry name" value="EGF_CA"/>
    <property type="match status" value="2"/>
</dbReference>
<keyword evidence="3" id="KW-0964">Secreted</keyword>
<feature type="chain" id="PRO_5026845507" evidence="11">
    <location>
        <begin position="23"/>
        <end position="424"/>
    </location>
</feature>
<dbReference type="InterPro" id="IPR018097">
    <property type="entry name" value="EGF_Ca-bd_CS"/>
</dbReference>
<dbReference type="InterPro" id="IPR050442">
    <property type="entry name" value="Peptidase_S1_coag_factors"/>
</dbReference>
<evidence type="ECO:0000259" key="14">
    <source>
        <dbReference type="PROSITE" id="PS50998"/>
    </source>
</evidence>
<comment type="caution">
    <text evidence="10">Lacks conserved residue(s) required for the propagation of feature annotation.</text>
</comment>
<dbReference type="InterPro" id="IPR043504">
    <property type="entry name" value="Peptidase_S1_PA_chymotrypsin"/>
</dbReference>
<dbReference type="InterPro" id="IPR001254">
    <property type="entry name" value="Trypsin_dom"/>
</dbReference>
<feature type="signal peptide" evidence="11">
    <location>
        <begin position="1"/>
        <end position="22"/>
    </location>
</feature>
<evidence type="ECO:0000256" key="4">
    <source>
        <dbReference type="ARBA" id="ARBA00022536"/>
    </source>
</evidence>
<dbReference type="OrthoDB" id="7726766at2759"/>
<dbReference type="SUPFAM" id="SSF50494">
    <property type="entry name" value="Trypsin-like serine proteases"/>
    <property type="match status" value="1"/>
</dbReference>
<dbReference type="GeneID" id="115816877"/>
<dbReference type="InterPro" id="IPR017857">
    <property type="entry name" value="Coagulation_fac-like_Gla_dom"/>
</dbReference>
<dbReference type="PROSITE" id="PS50026">
    <property type="entry name" value="EGF_3"/>
    <property type="match status" value="1"/>
</dbReference>
<dbReference type="Gene3D" id="2.40.10.10">
    <property type="entry name" value="Trypsin-like serine proteases"/>
    <property type="match status" value="2"/>
</dbReference>
<dbReference type="AlphaFoldDB" id="A0A6J2VXQ8"/>
<evidence type="ECO:0000256" key="8">
    <source>
        <dbReference type="ARBA" id="ARBA00023157"/>
    </source>
</evidence>
<keyword evidence="9" id="KW-0325">Glycoprotein</keyword>
<dbReference type="SUPFAM" id="SSF57630">
    <property type="entry name" value="GLA-domain"/>
    <property type="match status" value="1"/>
</dbReference>
<dbReference type="PROSITE" id="PS01187">
    <property type="entry name" value="EGF_CA"/>
    <property type="match status" value="1"/>
</dbReference>
<dbReference type="InterPro" id="IPR000742">
    <property type="entry name" value="EGF"/>
</dbReference>
<dbReference type="Pfam" id="PF00008">
    <property type="entry name" value="EGF"/>
    <property type="match status" value="1"/>
</dbReference>
<evidence type="ECO:0000256" key="2">
    <source>
        <dbReference type="ARBA" id="ARBA00022479"/>
    </source>
</evidence>
<reference evidence="16" key="1">
    <citation type="submission" date="2025-08" db="UniProtKB">
        <authorList>
            <consortium name="RefSeq"/>
        </authorList>
    </citation>
    <scope>IDENTIFICATION</scope>
</reference>
<evidence type="ECO:0000259" key="13">
    <source>
        <dbReference type="PROSITE" id="PS50240"/>
    </source>
</evidence>
<dbReference type="FunFam" id="4.10.740.10:FF:000001">
    <property type="entry name" value="vitamin K-dependent protein S"/>
    <property type="match status" value="1"/>
</dbReference>
<keyword evidence="6" id="KW-0378">Hydrolase</keyword>
<dbReference type="Proteomes" id="UP000504632">
    <property type="component" value="Chromosome 7"/>
</dbReference>
<evidence type="ECO:0000256" key="3">
    <source>
        <dbReference type="ARBA" id="ARBA00022525"/>
    </source>
</evidence>
<keyword evidence="11" id="KW-0732">Signal</keyword>
<keyword evidence="2" id="KW-0301">Gamma-carboxyglutamic acid</keyword>
<dbReference type="RefSeq" id="XP_030635896.1">
    <property type="nucleotide sequence ID" value="XM_030780036.1"/>
</dbReference>
<dbReference type="Pfam" id="PF00089">
    <property type="entry name" value="Trypsin"/>
    <property type="match status" value="1"/>
</dbReference>
<keyword evidence="15" id="KW-1185">Reference proteome</keyword>
<keyword evidence="7" id="KW-0106">Calcium</keyword>
<dbReference type="InterPro" id="IPR000294">
    <property type="entry name" value="GLA_domain"/>
</dbReference>
<dbReference type="PRINTS" id="PR00001">
    <property type="entry name" value="GLABLOOD"/>
</dbReference>
<accession>A0A6J2VXQ8</accession>
<dbReference type="InterPro" id="IPR012224">
    <property type="entry name" value="Pept_S1A_FX"/>
</dbReference>
<dbReference type="PROSITE" id="PS00022">
    <property type="entry name" value="EGF_1"/>
    <property type="match status" value="1"/>
</dbReference>
<evidence type="ECO:0000256" key="5">
    <source>
        <dbReference type="ARBA" id="ARBA00022670"/>
    </source>
</evidence>
<dbReference type="GO" id="GO:0005615">
    <property type="term" value="C:extracellular space"/>
    <property type="evidence" value="ECO:0007669"/>
    <property type="project" value="TreeGrafter"/>
</dbReference>
<dbReference type="GO" id="GO:0007596">
    <property type="term" value="P:blood coagulation"/>
    <property type="evidence" value="ECO:0007669"/>
    <property type="project" value="InterPro"/>
</dbReference>
<feature type="disulfide bond" evidence="10">
    <location>
        <begin position="112"/>
        <end position="121"/>
    </location>
</feature>
<proteinExistence type="predicted"/>
<evidence type="ECO:0000313" key="15">
    <source>
        <dbReference type="Proteomes" id="UP000504632"/>
    </source>
</evidence>
<dbReference type="PROSITE" id="PS50998">
    <property type="entry name" value="GLA_2"/>
    <property type="match status" value="1"/>
</dbReference>
<dbReference type="PROSITE" id="PS00011">
    <property type="entry name" value="GLA_1"/>
    <property type="match status" value="1"/>
</dbReference>
<dbReference type="PROSITE" id="PS00010">
    <property type="entry name" value="ASX_HYDROXYL"/>
    <property type="match status" value="1"/>
</dbReference>
<organism evidence="15 16">
    <name type="scientific">Chanos chanos</name>
    <name type="common">Milkfish</name>
    <name type="synonym">Mugil chanos</name>
    <dbReference type="NCBI Taxonomy" id="29144"/>
    <lineage>
        <taxon>Eukaryota</taxon>
        <taxon>Metazoa</taxon>
        <taxon>Chordata</taxon>
        <taxon>Craniata</taxon>
        <taxon>Vertebrata</taxon>
        <taxon>Euteleostomi</taxon>
        <taxon>Actinopterygii</taxon>
        <taxon>Neopterygii</taxon>
        <taxon>Teleostei</taxon>
        <taxon>Ostariophysi</taxon>
        <taxon>Gonorynchiformes</taxon>
        <taxon>Chanidae</taxon>
        <taxon>Chanos</taxon>
    </lineage>
</organism>
<dbReference type="SUPFAM" id="SSF57196">
    <property type="entry name" value="EGF/Laminin"/>
    <property type="match status" value="1"/>
</dbReference>
<evidence type="ECO:0000259" key="12">
    <source>
        <dbReference type="PROSITE" id="PS50026"/>
    </source>
</evidence>
<dbReference type="GO" id="GO:0004252">
    <property type="term" value="F:serine-type endopeptidase activity"/>
    <property type="evidence" value="ECO:0007669"/>
    <property type="project" value="InterPro"/>
</dbReference>
<name>A0A6J2VXQ8_CHACN</name>
<dbReference type="Gene3D" id="4.10.740.10">
    <property type="entry name" value="Coagulation Factor IX"/>
    <property type="match status" value="1"/>
</dbReference>
<dbReference type="CDD" id="cd00054">
    <property type="entry name" value="EGF_CA"/>
    <property type="match status" value="1"/>
</dbReference>
<feature type="domain" description="Peptidase S1" evidence="13">
    <location>
        <begin position="192"/>
        <end position="414"/>
    </location>
</feature>
<comment type="subcellular location">
    <subcellularLocation>
        <location evidence="1">Secreted</location>
    </subcellularLocation>
</comment>
<dbReference type="CTD" id="558106"/>
<sequence>MELWTRHFLVLSLHCNLLLALANHRVFLPSAQSFLRSKRSNTFFFEEILQGNLERECFEERCNKEEAREYFENDKKTEEFWTVYYDGDQCASNPCQHGGTCKDKIGGYKCTCSEKYSGVNCERDKSECHSEGPLSCEHFCEPTYESFVCYCAHGYTLHSDGKSCIPQVQNPCGKPKRFSHGSGTMNHNASSLINDFCPNGRCPWQVSFVDAVGEVVCHGVILGQRSVLTTARCLSSEKDLSMVIGDRSTMSTHVNLTDGDWTLHKRFVHGQVHNDLAFLQLKEPIPSGTYITPLCLPEKDFSENVLMRTDQKGMLGRGGASLSYLSLDDCRASLNLTFSLTNKMFCMREKEDDGTRPHTKLKRLDCELKFGTPVATVEGNTAFLTGTLISQDCSQGLVFTKLSRYLHWIREHLEESENPRRTHR</sequence>
<feature type="domain" description="Gla" evidence="14">
    <location>
        <begin position="40"/>
        <end position="86"/>
    </location>
</feature>